<dbReference type="Gene3D" id="3.40.50.300">
    <property type="entry name" value="P-loop containing nucleotide triphosphate hydrolases"/>
    <property type="match status" value="1"/>
</dbReference>
<accession>A0AA37T1X7</accession>
<sequence length="286" mass="32188">MIRAIFNRKGGVGKSTITCNLAAVAAHSGKKTIVVDLDPQGNSTSYLGHDGNDDIVGMSEFFSSQISYCFRDFEPDDYVRKTDFEKLFLISASSELIDLESKLSARHKIYKLREFLHKLTPIYDEIYLDTPPVLNFYSLSALIACDACLIPFDCDVFSRDALFDLIKNIEEVKEDHNDNLQVEGIIINHFNAQARLPSESVEELANAGLPILTPYISTSVKIRESHRDHTPMIFMAPKHKVSLEFLSLYQRISGMKEEDIGIPPTDEKISEGAKVEHERNIEIASV</sequence>
<dbReference type="InterPro" id="IPR025669">
    <property type="entry name" value="AAA_dom"/>
</dbReference>
<feature type="domain" description="AAA" evidence="1">
    <location>
        <begin position="4"/>
        <end position="182"/>
    </location>
</feature>
<name>A0AA37T1X7_9GAMM</name>
<dbReference type="SUPFAM" id="SSF52540">
    <property type="entry name" value="P-loop containing nucleoside triphosphate hydrolases"/>
    <property type="match status" value="1"/>
</dbReference>
<evidence type="ECO:0000313" key="2">
    <source>
        <dbReference type="EMBL" id="GLS25605.1"/>
    </source>
</evidence>
<evidence type="ECO:0000259" key="1">
    <source>
        <dbReference type="Pfam" id="PF13614"/>
    </source>
</evidence>
<proteinExistence type="predicted"/>
<dbReference type="EMBL" id="BSPD01000031">
    <property type="protein sequence ID" value="GLS25605.1"/>
    <property type="molecule type" value="Genomic_DNA"/>
</dbReference>
<protein>
    <submittedName>
        <fullName evidence="2">Cobyric acid synthase</fullName>
    </submittedName>
</protein>
<dbReference type="AlphaFoldDB" id="A0AA37T1X7"/>
<evidence type="ECO:0000313" key="3">
    <source>
        <dbReference type="Proteomes" id="UP001156870"/>
    </source>
</evidence>
<dbReference type="InterPro" id="IPR027417">
    <property type="entry name" value="P-loop_NTPase"/>
</dbReference>
<organism evidence="2 3">
    <name type="scientific">Marinibactrum halimedae</name>
    <dbReference type="NCBI Taxonomy" id="1444977"/>
    <lineage>
        <taxon>Bacteria</taxon>
        <taxon>Pseudomonadati</taxon>
        <taxon>Pseudomonadota</taxon>
        <taxon>Gammaproteobacteria</taxon>
        <taxon>Cellvibrionales</taxon>
        <taxon>Cellvibrionaceae</taxon>
        <taxon>Marinibactrum</taxon>
    </lineage>
</organism>
<dbReference type="CDD" id="cd02042">
    <property type="entry name" value="ParAB_family"/>
    <property type="match status" value="1"/>
</dbReference>
<gene>
    <name evidence="2" type="ORF">GCM10007877_13190</name>
</gene>
<dbReference type="PANTHER" id="PTHR13696">
    <property type="entry name" value="P-LOOP CONTAINING NUCLEOSIDE TRIPHOSPHATE HYDROLASE"/>
    <property type="match status" value="1"/>
</dbReference>
<dbReference type="InterPro" id="IPR050678">
    <property type="entry name" value="DNA_Partitioning_ATPase"/>
</dbReference>
<keyword evidence="3" id="KW-1185">Reference proteome</keyword>
<dbReference type="RefSeq" id="WP_232594167.1">
    <property type="nucleotide sequence ID" value="NZ_BSPD01000031.1"/>
</dbReference>
<comment type="caution">
    <text evidence="2">The sequence shown here is derived from an EMBL/GenBank/DDBJ whole genome shotgun (WGS) entry which is preliminary data.</text>
</comment>
<dbReference type="Proteomes" id="UP001156870">
    <property type="component" value="Unassembled WGS sequence"/>
</dbReference>
<dbReference type="PANTHER" id="PTHR13696:SF52">
    <property type="entry name" value="PARA FAMILY PROTEIN CT_582"/>
    <property type="match status" value="1"/>
</dbReference>
<dbReference type="Pfam" id="PF13614">
    <property type="entry name" value="AAA_31"/>
    <property type="match status" value="1"/>
</dbReference>
<reference evidence="2 3" key="1">
    <citation type="journal article" date="2014" name="Int. J. Syst. Evol. Microbiol.">
        <title>Complete genome sequence of Corynebacterium casei LMG S-19264T (=DSM 44701T), isolated from a smear-ripened cheese.</title>
        <authorList>
            <consortium name="US DOE Joint Genome Institute (JGI-PGF)"/>
            <person name="Walter F."/>
            <person name="Albersmeier A."/>
            <person name="Kalinowski J."/>
            <person name="Ruckert C."/>
        </authorList>
    </citation>
    <scope>NUCLEOTIDE SEQUENCE [LARGE SCALE GENOMIC DNA]</scope>
    <source>
        <strain evidence="2 3">NBRC 110095</strain>
    </source>
</reference>